<feature type="transmembrane region" description="Helical" evidence="1">
    <location>
        <begin position="58"/>
        <end position="83"/>
    </location>
</feature>
<reference evidence="2" key="1">
    <citation type="submission" date="2021-01" db="EMBL/GenBank/DDBJ databases">
        <title>Whole genome shotgun sequence of Sinosporangium siamense NBRC 109515.</title>
        <authorList>
            <person name="Komaki H."/>
            <person name="Tamura T."/>
        </authorList>
    </citation>
    <scope>NUCLEOTIDE SEQUENCE</scope>
    <source>
        <strain evidence="2">NBRC 109515</strain>
    </source>
</reference>
<comment type="caution">
    <text evidence="2">The sequence shown here is derived from an EMBL/GenBank/DDBJ whole genome shotgun (WGS) entry which is preliminary data.</text>
</comment>
<dbReference type="AlphaFoldDB" id="A0A919V882"/>
<keyword evidence="1" id="KW-1133">Transmembrane helix</keyword>
<feature type="transmembrane region" description="Helical" evidence="1">
    <location>
        <begin position="141"/>
        <end position="161"/>
    </location>
</feature>
<protein>
    <submittedName>
        <fullName evidence="2">Membrane protein</fullName>
    </submittedName>
</protein>
<dbReference type="InterPro" id="IPR013901">
    <property type="entry name" value="Anthrone_oxy"/>
</dbReference>
<evidence type="ECO:0000313" key="3">
    <source>
        <dbReference type="Proteomes" id="UP000606172"/>
    </source>
</evidence>
<keyword evidence="1" id="KW-0472">Membrane</keyword>
<dbReference type="Proteomes" id="UP000606172">
    <property type="component" value="Unassembled WGS sequence"/>
</dbReference>
<evidence type="ECO:0000256" key="1">
    <source>
        <dbReference type="SAM" id="Phobius"/>
    </source>
</evidence>
<proteinExistence type="predicted"/>
<feature type="transmembrane region" description="Helical" evidence="1">
    <location>
        <begin position="6"/>
        <end position="37"/>
    </location>
</feature>
<accession>A0A919V882</accession>
<evidence type="ECO:0000313" key="2">
    <source>
        <dbReference type="EMBL" id="GII95880.1"/>
    </source>
</evidence>
<gene>
    <name evidence="2" type="ORF">Ssi02_61110</name>
</gene>
<sequence>MWVNTVAFSILDTLLVVAVAANGLLAGLFFSFTCAIAPAFRRVDDRVYVQAFRAINAAILNGWFLFVFFAAPLAAVVGAVLGLGHETSLPWLIAGAVCSALTFGITAAANVPLNRGLDQAPVGTEAQSRVARQRFENRWNLWNLARTITSSGALTLLAIAVTL</sequence>
<name>A0A919V882_9ACTN</name>
<keyword evidence="3" id="KW-1185">Reference proteome</keyword>
<dbReference type="Pfam" id="PF08592">
    <property type="entry name" value="Anthrone_oxy"/>
    <property type="match status" value="1"/>
</dbReference>
<keyword evidence="1" id="KW-0812">Transmembrane</keyword>
<dbReference type="EMBL" id="BOOW01000038">
    <property type="protein sequence ID" value="GII95880.1"/>
    <property type="molecule type" value="Genomic_DNA"/>
</dbReference>
<feature type="transmembrane region" description="Helical" evidence="1">
    <location>
        <begin position="89"/>
        <end position="109"/>
    </location>
</feature>
<organism evidence="2 3">
    <name type="scientific">Sinosporangium siamense</name>
    <dbReference type="NCBI Taxonomy" id="1367973"/>
    <lineage>
        <taxon>Bacteria</taxon>
        <taxon>Bacillati</taxon>
        <taxon>Actinomycetota</taxon>
        <taxon>Actinomycetes</taxon>
        <taxon>Streptosporangiales</taxon>
        <taxon>Streptosporangiaceae</taxon>
        <taxon>Sinosporangium</taxon>
    </lineage>
</organism>